<dbReference type="GO" id="GO:0005634">
    <property type="term" value="C:nucleus"/>
    <property type="evidence" value="ECO:0007669"/>
    <property type="project" value="TreeGrafter"/>
</dbReference>
<feature type="region of interest" description="Disordered" evidence="4">
    <location>
        <begin position="1184"/>
        <end position="1267"/>
    </location>
</feature>
<evidence type="ECO:0000256" key="2">
    <source>
        <dbReference type="ARBA" id="ARBA00022679"/>
    </source>
</evidence>
<feature type="region of interest" description="Disordered" evidence="4">
    <location>
        <begin position="590"/>
        <end position="611"/>
    </location>
</feature>
<dbReference type="EMBL" id="JAFHLR010000004">
    <property type="protein sequence ID" value="KAG5487812.1"/>
    <property type="molecule type" value="Genomic_DNA"/>
</dbReference>
<reference evidence="6" key="2">
    <citation type="journal article" date="2021" name="Sci. Data">
        <title>Chromosome-scale genome sequencing, assembly and annotation of six genomes from subfamily Leishmaniinae.</title>
        <authorList>
            <person name="Almutairi H."/>
            <person name="Urbaniak M.D."/>
            <person name="Bates M.D."/>
            <person name="Jariyapan N."/>
            <person name="Kwakye-Nuako G."/>
            <person name="Thomaz Soccol V."/>
            <person name="Al-Salem W.S."/>
            <person name="Dillon R.J."/>
            <person name="Bates P.A."/>
            <person name="Gatherer D."/>
        </authorList>
    </citation>
    <scope>NUCLEOTIDE SEQUENCE [LARGE SCALE GENOMIC DNA]</scope>
</reference>
<feature type="region of interest" description="Disordered" evidence="4">
    <location>
        <begin position="1324"/>
        <end position="1351"/>
    </location>
</feature>
<keyword evidence="6" id="KW-1185">Reference proteome</keyword>
<protein>
    <recommendedName>
        <fullName evidence="7">MYND-type domain-containing protein</fullName>
    </recommendedName>
</protein>
<feature type="compositionally biased region" description="Low complexity" evidence="4">
    <location>
        <begin position="1394"/>
        <end position="1411"/>
    </location>
</feature>
<feature type="compositionally biased region" description="Basic and acidic residues" evidence="4">
    <location>
        <begin position="1246"/>
        <end position="1263"/>
    </location>
</feature>
<feature type="region of interest" description="Disordered" evidence="4">
    <location>
        <begin position="712"/>
        <end position="863"/>
    </location>
</feature>
<feature type="region of interest" description="Disordered" evidence="4">
    <location>
        <begin position="1"/>
        <end position="34"/>
    </location>
</feature>
<dbReference type="GO" id="GO:0005737">
    <property type="term" value="C:cytoplasm"/>
    <property type="evidence" value="ECO:0007669"/>
    <property type="project" value="TreeGrafter"/>
</dbReference>
<reference evidence="6" key="1">
    <citation type="journal article" date="2021" name="Microbiol. Resour. Announc.">
        <title>LGAAP: Leishmaniinae Genome Assembly and Annotation Pipeline.</title>
        <authorList>
            <person name="Almutairi H."/>
            <person name="Urbaniak M.D."/>
            <person name="Bates M.D."/>
            <person name="Jariyapan N."/>
            <person name="Kwakye-Nuako G."/>
            <person name="Thomaz-Soccol V."/>
            <person name="Al-Salem W.S."/>
            <person name="Dillon R.J."/>
            <person name="Bates P.A."/>
            <person name="Gatherer D."/>
        </authorList>
    </citation>
    <scope>NUCLEOTIDE SEQUENCE [LARGE SCALE GENOMIC DNA]</scope>
</reference>
<feature type="compositionally biased region" description="Low complexity" evidence="4">
    <location>
        <begin position="754"/>
        <end position="763"/>
    </location>
</feature>
<feature type="region of interest" description="Disordered" evidence="4">
    <location>
        <begin position="1378"/>
        <end position="1421"/>
    </location>
</feature>
<feature type="compositionally biased region" description="Polar residues" evidence="4">
    <location>
        <begin position="794"/>
        <end position="812"/>
    </location>
</feature>
<comment type="caution">
    <text evidence="5">The sequence shown here is derived from an EMBL/GenBank/DDBJ whole genome shotgun (WGS) entry which is preliminary data.</text>
</comment>
<feature type="region of interest" description="Disordered" evidence="4">
    <location>
        <begin position="257"/>
        <end position="309"/>
    </location>
</feature>
<feature type="compositionally biased region" description="Basic and acidic residues" evidence="4">
    <location>
        <begin position="9"/>
        <end position="22"/>
    </location>
</feature>
<feature type="region of interest" description="Disordered" evidence="4">
    <location>
        <begin position="464"/>
        <end position="516"/>
    </location>
</feature>
<evidence type="ECO:0008006" key="7">
    <source>
        <dbReference type="Google" id="ProtNLM"/>
    </source>
</evidence>
<gene>
    <name evidence="5" type="ORF">LSCM4_07490</name>
</gene>
<dbReference type="GO" id="GO:0008168">
    <property type="term" value="F:methyltransferase activity"/>
    <property type="evidence" value="ECO:0007669"/>
    <property type="project" value="UniProtKB-KW"/>
</dbReference>
<evidence type="ECO:0000256" key="3">
    <source>
        <dbReference type="ARBA" id="ARBA00022691"/>
    </source>
</evidence>
<keyword evidence="3" id="KW-0949">S-adenosyl-L-methionine</keyword>
<feature type="region of interest" description="Disordered" evidence="4">
    <location>
        <begin position="52"/>
        <end position="76"/>
    </location>
</feature>
<keyword evidence="2" id="KW-0808">Transferase</keyword>
<accession>A0A836GTC5</accession>
<feature type="region of interest" description="Disordered" evidence="4">
    <location>
        <begin position="1638"/>
        <end position="1687"/>
    </location>
</feature>
<dbReference type="GO" id="GO:0042826">
    <property type="term" value="F:histone deacetylase binding"/>
    <property type="evidence" value="ECO:0007669"/>
    <property type="project" value="TreeGrafter"/>
</dbReference>
<organism evidence="5 6">
    <name type="scientific">Leishmania orientalis</name>
    <dbReference type="NCBI Taxonomy" id="2249476"/>
    <lineage>
        <taxon>Eukaryota</taxon>
        <taxon>Discoba</taxon>
        <taxon>Euglenozoa</taxon>
        <taxon>Kinetoplastea</taxon>
        <taxon>Metakinetoplastina</taxon>
        <taxon>Trypanosomatida</taxon>
        <taxon>Trypanosomatidae</taxon>
        <taxon>Leishmaniinae</taxon>
        <taxon>Leishmania</taxon>
    </lineage>
</organism>
<dbReference type="GO" id="GO:0032259">
    <property type="term" value="P:methylation"/>
    <property type="evidence" value="ECO:0007669"/>
    <property type="project" value="UniProtKB-KW"/>
</dbReference>
<dbReference type="InterPro" id="IPR052097">
    <property type="entry name" value="SET-MYND_domain_protein"/>
</dbReference>
<dbReference type="Proteomes" id="UP000674143">
    <property type="component" value="Unassembled WGS sequence"/>
</dbReference>
<name>A0A836GTC5_9TRYP</name>
<evidence type="ECO:0000313" key="6">
    <source>
        <dbReference type="Proteomes" id="UP000674143"/>
    </source>
</evidence>
<proteinExistence type="predicted"/>
<dbReference type="KEGG" id="loi:92363311"/>
<keyword evidence="1" id="KW-0489">Methyltransferase</keyword>
<evidence type="ECO:0000256" key="4">
    <source>
        <dbReference type="SAM" id="MobiDB-lite"/>
    </source>
</evidence>
<dbReference type="GeneID" id="92363311"/>
<feature type="compositionally biased region" description="Low complexity" evidence="4">
    <location>
        <begin position="257"/>
        <end position="268"/>
    </location>
</feature>
<dbReference type="RefSeq" id="XP_067066009.1">
    <property type="nucleotide sequence ID" value="XM_067209377.1"/>
</dbReference>
<sequence length="2164" mass="231244">MLYPHPTSSHKDEVGDDARRSDSPTPLPLDVPSPEHAWTAVELARALGGRPAGVSANAAPTAPSDAVRDRGDGAGGERAAALGAATTSAIFSFPFKAAAGSPLPSLATLLPTRRTLLSEEATGTDGGARGPKEKRCDNATDTADTASLRLIYSSSFPSVSGSGAVTSAAAHRQARPGPPAVLPLATSTRSRSKCGFADSTLLSQRPESTVTSSFTDLFVGLERPRLHCRRQQERLQRHCHQRHAHAVNDVDVDAQASSLSLPSSSSLPMHRITSPGPHNVTFSDEDDTNDGSDARTTEDEDGANTPTVYRSPQLPHWWRSIVTPVPGARVSLRPDTCHLEFWWIDRLGYEAYEIIRVILKHSLEGVVLRRSGEAAVVVEFRILPYHLKSTSYAVARRSHKQRDASPMPAANANISKSFSMPFVDSVRSPTSISSTSSVPFDKSTAVTPSPDMYLQLPALVRTGSTSKAKYSRRQPGEPATGDQLTSPSRFPVPPRRPAAGLISAGAGEKTPSTKASMSTPYARASLSHPRQTQKLVAARGASFALSPSPHPCLSCAVGSTAVAVAGLSADPSVERKLHCPPLFHVLDTTAAQQKQSSPPPVPQTSPRNGAAAAAVAMVAPAEHIGGNGEEEVNAAAVNDGGGDKSVRSVASANVTTIPSGSASSVLAAALPLMRRLIQGKRPATKPDEARGTSIIGGANADVASVVPTPSLSAHRTPYSMSHRRSSPQPQCSYDKLPLTIKVSTMPLNSAGPGNSHSHTNNNDSDGEAHLPSIPEGGPFLVHVEPHHNTKKANAHQQRSSGAVVGSPTTSAPNPLLSASDHCDPAPPGNSSSDWQHGGRRSHQPQLWSSEPQQPHHQHPQGSLVSVATSYPDATAMAAAAATEAARLVVATDPYTTAAAATSQQETAPLGPTQFVVAEDNDSVVANLTLPVSMCTPVVVVRLHAMRILHPLLHAITVLHGPAFSASTSGDYRNSDNTDTDSADEAPVTAAQLPDAAPPPSSSSRHAKGPDYAGAIRIFSEAIESLQKEKSAEETPPTATTPTGRALTRARDLSLLYTVRSHLFFHASPMSLHDSLRDAEAALRCYPARDHINPTYEVLVANLISFGCISQVEDLSRHLRHRWRVASPLLLRLGRVTQVMVSYASIFLRQLIPTSTLRLCVGGSASMMQQSNTSDIVMESASLTSMLTSPNSAREGGVPRCFSSDSPTPSGTPNPAPMPQTIAVVCDGDAQVSTDRPRPPSPHPASKRTEHISSHLFRHGDGRGTRRAPIARTATDTPRLPTHTLPYEVCPLLLSRYGRNLHSPDELPPKLTPPLSVHAAGAENTNADPVQHNPSPARPSPRSLLHGSHQPSCPFRPGTDVCHRRLFLLETLFPSMNPTPVNRLPLSLPRGYRGARGQRSQQPASQPSSAKATNGRGNNSAALSNVINVPRTESKRRVRAEDFMYDRDSMLALLAATADTTMRWGTVPMQYFCRHIRLSATHRIRTGETILMERPALLIPFWPLLPPRSATTSTATSAPRSGNGTSIGVNDTCRSTASAPSCCAQCGRQRLSKPVSCPGGCHSVYCSEQCRQLALRLYHVVECGGIPPDSDNARALDPGDDVGARVRRTVAVLQEIFSEWNIYLHHFARRDTSSIRLTTPHAASSPVPPPGVRPVSPSPVGKIPEHDASQQQQAGGSNSKASGQGKRSFESPPILAVTAMRVVARLGAMLLSLTLPVELLPQMQGHSSWTAERHAMIRAVARTLHQRGLMVPATPTSPAAGGNAYCTHVDPHRLLLLEVLLQQLSVPFFADFNYRASSTVWEGLHRIPFEVTRGSDNPIPPTAHEKPADSSVNGWRPGMFRSPPVPTNVQQQQQHNSFVELTPAQLEEAICDLHSMVHRVYQVLVKELVDVPSLALCGAETEENNSLEWGLPGRWNCVELLGFLNSTRAFQQISDFSLTSWAVVYPRDMEPPNIAASMATESRSMSQPRSVLVGDERPMNINHYGSSSSTVTNECNHAGPSDISGSVAVPLAVISPWSCLTVDLHPILGNALGGVIYSRFMVEHEQRRRMLAYCAAAAGRRGGDGTGGGSGNEDSFLSVHSAASTSAAALLAGDDSSRIGSLLDDISLQLIEEAARRSCSNLHISLVYTPTKEPVVLVVAKKNITPGDVLWWESMNCRDYLSELL</sequence>
<dbReference type="PANTHER" id="PTHR46165:SF2">
    <property type="entry name" value="SET AND MYND DOMAIN-CONTAINING PROTEIN 4"/>
    <property type="match status" value="1"/>
</dbReference>
<feature type="compositionally biased region" description="Low complexity" evidence="4">
    <location>
        <begin position="1668"/>
        <end position="1685"/>
    </location>
</feature>
<evidence type="ECO:0000256" key="1">
    <source>
        <dbReference type="ARBA" id="ARBA00022603"/>
    </source>
</evidence>
<dbReference type="PANTHER" id="PTHR46165">
    <property type="entry name" value="SET AND MYND DOMAIN-CONTAINING PROTEIN 4"/>
    <property type="match status" value="1"/>
</dbReference>
<evidence type="ECO:0000313" key="5">
    <source>
        <dbReference type="EMBL" id="KAG5487812.1"/>
    </source>
</evidence>